<dbReference type="PANTHER" id="PTHR19443">
    <property type="entry name" value="HEXOKINASE"/>
    <property type="match status" value="1"/>
</dbReference>
<dbReference type="GeneID" id="96003382"/>
<reference evidence="9 10" key="1">
    <citation type="journal article" date="2020" name="Microbiol. Resour. Announc.">
        <title>Draft Genome Sequence of a Cladosporium Species Isolated from the Mesophotic Ascidian Didemnum maculosum.</title>
        <authorList>
            <person name="Gioti A."/>
            <person name="Siaperas R."/>
            <person name="Nikolaivits E."/>
            <person name="Le Goff G."/>
            <person name="Ouazzani J."/>
            <person name="Kotoulas G."/>
            <person name="Topakas E."/>
        </authorList>
    </citation>
    <scope>NUCLEOTIDE SEQUENCE [LARGE SCALE GENOMIC DNA]</scope>
    <source>
        <strain evidence="9 10">TM138-S3</strain>
    </source>
</reference>
<proteinExistence type="inferred from homology"/>
<dbReference type="Proteomes" id="UP000803884">
    <property type="component" value="Unassembled WGS sequence"/>
</dbReference>
<dbReference type="SUPFAM" id="SSF53067">
    <property type="entry name" value="Actin-like ATPase domain"/>
    <property type="match status" value="2"/>
</dbReference>
<evidence type="ECO:0000256" key="6">
    <source>
        <dbReference type="RuleBase" id="RU362007"/>
    </source>
</evidence>
<sequence>MTSARQPFLALIFDLCKQTRLFKAIMVMLSPLLQTLTSTHHIRTKQPRHVVEQVYEKSMEEFTAETRAVFEKPLSLDRLLDYSDKLQKEYKERLQSSNISMLPSYQHTLPTGLEKGDFLALDVGGSTFRVALIRLCGRKENGESEIQIRRIRNVVIDKKIRDLKGQEFFDWMAERIADMLAEYNHMNGTTDARLPMGLAWSFPVEQTSPRTGKLLAMGKGFCATHGCEEQDLSELIMRSCRRKNVNVEMRAIVNDGSATLVSQAYRDPTARMSLILGTGMNAAVYLPTTALARAKFGPRPAAWFRSAAHVLVNTELSMFGKHTLPTTRWDDALNAAHTLPDFQPLEYLCTGRYLGEIARLILLDAIASAGLFAGHVPELLTEPYALDTRLLAAFEADPDPALSTASATFLASHRLPPSAPAPRQEDWLFLRTTAQLVSRRAQAYLATALHALWRLRTREEGLEPGCDGSAVSIACNGTLAEKYPGFLQGTQGVLDALCGEGMGVGEGGRKVALEMAPESSILGAAVAVCCAE</sequence>
<dbReference type="EMBL" id="JAAQHG020000005">
    <property type="protein sequence ID" value="KAL1589083.1"/>
    <property type="molecule type" value="Genomic_DNA"/>
</dbReference>
<dbReference type="Pfam" id="PF00349">
    <property type="entry name" value="Hexokinase_1"/>
    <property type="match status" value="1"/>
</dbReference>
<dbReference type="Pfam" id="PF03727">
    <property type="entry name" value="Hexokinase_2"/>
    <property type="match status" value="1"/>
</dbReference>
<keyword evidence="4 6" id="KW-0418">Kinase</keyword>
<dbReference type="GO" id="GO:0004340">
    <property type="term" value="F:glucokinase activity"/>
    <property type="evidence" value="ECO:0007669"/>
    <property type="project" value="TreeGrafter"/>
</dbReference>
<dbReference type="GO" id="GO:0008865">
    <property type="term" value="F:fructokinase activity"/>
    <property type="evidence" value="ECO:0007669"/>
    <property type="project" value="TreeGrafter"/>
</dbReference>
<dbReference type="PRINTS" id="PR00475">
    <property type="entry name" value="HEXOKINASE"/>
</dbReference>
<keyword evidence="3 6" id="KW-0547">Nucleotide-binding</keyword>
<dbReference type="PANTHER" id="PTHR19443:SF24">
    <property type="entry name" value="PHOSPHOTRANSFERASE"/>
    <property type="match status" value="1"/>
</dbReference>
<gene>
    <name evidence="9" type="ORF">WHR41_01938</name>
</gene>
<dbReference type="RefSeq" id="XP_069232188.1">
    <property type="nucleotide sequence ID" value="XM_069370544.1"/>
</dbReference>
<dbReference type="Gene3D" id="3.40.367.20">
    <property type="match status" value="1"/>
</dbReference>
<dbReference type="GO" id="GO:0006006">
    <property type="term" value="P:glucose metabolic process"/>
    <property type="evidence" value="ECO:0007669"/>
    <property type="project" value="TreeGrafter"/>
</dbReference>
<name>A0AB34L094_9PEZI</name>
<comment type="caution">
    <text evidence="9">The sequence shown here is derived from an EMBL/GenBank/DDBJ whole genome shotgun (WGS) entry which is preliminary data.</text>
</comment>
<evidence type="ECO:0000256" key="2">
    <source>
        <dbReference type="ARBA" id="ARBA00022679"/>
    </source>
</evidence>
<dbReference type="Gene3D" id="3.30.420.40">
    <property type="match status" value="1"/>
</dbReference>
<evidence type="ECO:0000259" key="7">
    <source>
        <dbReference type="Pfam" id="PF00349"/>
    </source>
</evidence>
<evidence type="ECO:0000256" key="3">
    <source>
        <dbReference type="ARBA" id="ARBA00022741"/>
    </source>
</evidence>
<dbReference type="EC" id="2.7.1.-" evidence="6"/>
<evidence type="ECO:0000256" key="5">
    <source>
        <dbReference type="ARBA" id="ARBA00022840"/>
    </source>
</evidence>
<feature type="domain" description="Hexokinase N-terminal" evidence="7">
    <location>
        <begin position="74"/>
        <end position="265"/>
    </location>
</feature>
<dbReference type="InterPro" id="IPR043129">
    <property type="entry name" value="ATPase_NBD"/>
</dbReference>
<evidence type="ECO:0000256" key="1">
    <source>
        <dbReference type="ARBA" id="ARBA00009225"/>
    </source>
</evidence>
<evidence type="ECO:0000256" key="4">
    <source>
        <dbReference type="ARBA" id="ARBA00022777"/>
    </source>
</evidence>
<dbReference type="GO" id="GO:0005829">
    <property type="term" value="C:cytosol"/>
    <property type="evidence" value="ECO:0007669"/>
    <property type="project" value="TreeGrafter"/>
</dbReference>
<dbReference type="GO" id="GO:0005739">
    <property type="term" value="C:mitochondrion"/>
    <property type="evidence" value="ECO:0007669"/>
    <property type="project" value="TreeGrafter"/>
</dbReference>
<accession>A0AB34L094</accession>
<dbReference type="GO" id="GO:0006096">
    <property type="term" value="P:glycolytic process"/>
    <property type="evidence" value="ECO:0007669"/>
    <property type="project" value="UniProtKB-KW"/>
</dbReference>
<dbReference type="InterPro" id="IPR022673">
    <property type="entry name" value="Hexokinase_C"/>
</dbReference>
<dbReference type="InterPro" id="IPR001312">
    <property type="entry name" value="Hexokinase"/>
</dbReference>
<dbReference type="GO" id="GO:0001678">
    <property type="term" value="P:intracellular glucose homeostasis"/>
    <property type="evidence" value="ECO:0007669"/>
    <property type="project" value="InterPro"/>
</dbReference>
<evidence type="ECO:0000313" key="10">
    <source>
        <dbReference type="Proteomes" id="UP000803884"/>
    </source>
</evidence>
<comment type="similarity">
    <text evidence="1 6">Belongs to the hexokinase family.</text>
</comment>
<feature type="domain" description="Hexokinase C-terminal" evidence="8">
    <location>
        <begin position="271"/>
        <end position="529"/>
    </location>
</feature>
<dbReference type="AlphaFoldDB" id="A0AB34L094"/>
<protein>
    <recommendedName>
        <fullName evidence="6">Phosphotransferase</fullName>
        <ecNumber evidence="6">2.7.1.-</ecNumber>
    </recommendedName>
</protein>
<keyword evidence="10" id="KW-1185">Reference proteome</keyword>
<dbReference type="GO" id="GO:0005536">
    <property type="term" value="F:D-glucose binding"/>
    <property type="evidence" value="ECO:0007669"/>
    <property type="project" value="InterPro"/>
</dbReference>
<organism evidence="9 10">
    <name type="scientific">Cladosporium halotolerans</name>
    <dbReference type="NCBI Taxonomy" id="1052096"/>
    <lineage>
        <taxon>Eukaryota</taxon>
        <taxon>Fungi</taxon>
        <taxon>Dikarya</taxon>
        <taxon>Ascomycota</taxon>
        <taxon>Pezizomycotina</taxon>
        <taxon>Dothideomycetes</taxon>
        <taxon>Dothideomycetidae</taxon>
        <taxon>Cladosporiales</taxon>
        <taxon>Cladosporiaceae</taxon>
        <taxon>Cladosporium</taxon>
    </lineage>
</organism>
<evidence type="ECO:0000313" key="9">
    <source>
        <dbReference type="EMBL" id="KAL1589083.1"/>
    </source>
</evidence>
<keyword evidence="6" id="KW-0324">Glycolysis</keyword>
<keyword evidence="5 6" id="KW-0067">ATP-binding</keyword>
<dbReference type="GO" id="GO:0019158">
    <property type="term" value="F:mannokinase activity"/>
    <property type="evidence" value="ECO:0007669"/>
    <property type="project" value="TreeGrafter"/>
</dbReference>
<dbReference type="InterPro" id="IPR022672">
    <property type="entry name" value="Hexokinase_N"/>
</dbReference>
<evidence type="ECO:0000259" key="8">
    <source>
        <dbReference type="Pfam" id="PF03727"/>
    </source>
</evidence>
<dbReference type="GO" id="GO:0005524">
    <property type="term" value="F:ATP binding"/>
    <property type="evidence" value="ECO:0007669"/>
    <property type="project" value="UniProtKB-UniRule"/>
</dbReference>
<dbReference type="GO" id="GO:0006013">
    <property type="term" value="P:mannose metabolic process"/>
    <property type="evidence" value="ECO:0007669"/>
    <property type="project" value="TreeGrafter"/>
</dbReference>
<dbReference type="PROSITE" id="PS51748">
    <property type="entry name" value="HEXOKINASE_2"/>
    <property type="match status" value="1"/>
</dbReference>
<keyword evidence="2 6" id="KW-0808">Transferase</keyword>